<evidence type="ECO:0000256" key="4">
    <source>
        <dbReference type="SAM" id="SignalP"/>
    </source>
</evidence>
<keyword evidence="1" id="KW-0175">Coiled coil</keyword>
<reference evidence="5 6" key="1">
    <citation type="submission" date="2007-08" db="EMBL/GenBank/DDBJ databases">
        <title>Complete sequence of Shewanella sediminis HAW-EB3.</title>
        <authorList>
            <consortium name="US DOE Joint Genome Institute"/>
            <person name="Copeland A."/>
            <person name="Lucas S."/>
            <person name="Lapidus A."/>
            <person name="Barry K."/>
            <person name="Glavina del Rio T."/>
            <person name="Dalin E."/>
            <person name="Tice H."/>
            <person name="Pitluck S."/>
            <person name="Chertkov O."/>
            <person name="Brettin T."/>
            <person name="Bruce D."/>
            <person name="Detter J.C."/>
            <person name="Han C."/>
            <person name="Schmutz J."/>
            <person name="Larimer F."/>
            <person name="Land M."/>
            <person name="Hauser L."/>
            <person name="Kyrpides N."/>
            <person name="Kim E."/>
            <person name="Zhao J.-S."/>
            <person name="Richardson P."/>
        </authorList>
    </citation>
    <scope>NUCLEOTIDE SEQUENCE [LARGE SCALE GENOMIC DNA]</scope>
    <source>
        <strain evidence="5 6">HAW-EB3</strain>
    </source>
</reference>
<feature type="compositionally biased region" description="Acidic residues" evidence="2">
    <location>
        <begin position="784"/>
        <end position="796"/>
    </location>
</feature>
<feature type="coiled-coil region" evidence="1">
    <location>
        <begin position="172"/>
        <end position="255"/>
    </location>
</feature>
<feature type="compositionally biased region" description="Acidic residues" evidence="2">
    <location>
        <begin position="308"/>
        <end position="318"/>
    </location>
</feature>
<dbReference type="RefSeq" id="WP_012141998.1">
    <property type="nucleotide sequence ID" value="NC_009831.1"/>
</dbReference>
<organism evidence="5 6">
    <name type="scientific">Shewanella sediminis (strain HAW-EB3)</name>
    <dbReference type="NCBI Taxonomy" id="425104"/>
    <lineage>
        <taxon>Bacteria</taxon>
        <taxon>Pseudomonadati</taxon>
        <taxon>Pseudomonadota</taxon>
        <taxon>Gammaproteobacteria</taxon>
        <taxon>Alteromonadales</taxon>
        <taxon>Shewanellaceae</taxon>
        <taxon>Shewanella</taxon>
    </lineage>
</organism>
<evidence type="ECO:0000256" key="3">
    <source>
        <dbReference type="SAM" id="Phobius"/>
    </source>
</evidence>
<proteinExistence type="predicted"/>
<evidence type="ECO:0000313" key="5">
    <source>
        <dbReference type="EMBL" id="ABV36262.1"/>
    </source>
</evidence>
<dbReference type="HOGENOM" id="CLU_310985_0_0_6"/>
<feature type="transmembrane region" description="Helical" evidence="3">
    <location>
        <begin position="279"/>
        <end position="300"/>
    </location>
</feature>
<feature type="compositionally biased region" description="Acidic residues" evidence="2">
    <location>
        <begin position="535"/>
        <end position="548"/>
    </location>
</feature>
<feature type="compositionally biased region" description="Acidic residues" evidence="2">
    <location>
        <begin position="561"/>
        <end position="591"/>
    </location>
</feature>
<dbReference type="InterPro" id="IPR020012">
    <property type="entry name" value="LysM_FimV"/>
</dbReference>
<keyword evidence="3" id="KW-0812">Transmembrane</keyword>
<gene>
    <name evidence="5" type="ordered locus">Ssed_1651</name>
</gene>
<feature type="chain" id="PRO_5002721450" description="Pilus assembly protein FimV" evidence="4">
    <location>
        <begin position="21"/>
        <end position="945"/>
    </location>
</feature>
<dbReference type="Proteomes" id="UP000002015">
    <property type="component" value="Chromosome"/>
</dbReference>
<dbReference type="Gene3D" id="1.20.5.170">
    <property type="match status" value="1"/>
</dbReference>
<dbReference type="OrthoDB" id="5298707at2"/>
<dbReference type="eggNOG" id="COG3170">
    <property type="taxonomic scope" value="Bacteria"/>
</dbReference>
<evidence type="ECO:0008006" key="7">
    <source>
        <dbReference type="Google" id="ProtNLM"/>
    </source>
</evidence>
<feature type="signal peptide" evidence="4">
    <location>
        <begin position="1"/>
        <end position="20"/>
    </location>
</feature>
<protein>
    <recommendedName>
        <fullName evidence="7">Pilus assembly protein FimV</fullName>
    </recommendedName>
</protein>
<keyword evidence="3" id="KW-0472">Membrane</keyword>
<evidence type="ECO:0000313" key="6">
    <source>
        <dbReference type="Proteomes" id="UP000002015"/>
    </source>
</evidence>
<dbReference type="NCBIfam" id="TIGR03504">
    <property type="entry name" value="FimV_Cterm"/>
    <property type="match status" value="1"/>
</dbReference>
<dbReference type="InterPro" id="IPR038440">
    <property type="entry name" value="FimV_C_sf"/>
</dbReference>
<dbReference type="STRING" id="425104.Ssed_1651"/>
<feature type="compositionally biased region" description="Low complexity" evidence="2">
    <location>
        <begin position="156"/>
        <end position="169"/>
    </location>
</feature>
<feature type="compositionally biased region" description="Acidic residues" evidence="2">
    <location>
        <begin position="647"/>
        <end position="677"/>
    </location>
</feature>
<feature type="region of interest" description="Disordered" evidence="2">
    <location>
        <begin position="122"/>
        <end position="169"/>
    </location>
</feature>
<dbReference type="KEGG" id="sse:Ssed_1651"/>
<feature type="compositionally biased region" description="Acidic residues" evidence="2">
    <location>
        <begin position="604"/>
        <end position="634"/>
    </location>
</feature>
<feature type="compositionally biased region" description="Acidic residues" evidence="2">
    <location>
        <begin position="384"/>
        <end position="400"/>
    </location>
</feature>
<evidence type="ECO:0000256" key="2">
    <source>
        <dbReference type="SAM" id="MobiDB-lite"/>
    </source>
</evidence>
<feature type="region of interest" description="Disordered" evidence="2">
    <location>
        <begin position="535"/>
        <end position="803"/>
    </location>
</feature>
<dbReference type="EMBL" id="CP000821">
    <property type="protein sequence ID" value="ABV36262.1"/>
    <property type="molecule type" value="Genomic_DNA"/>
</dbReference>
<feature type="region of interest" description="Disordered" evidence="2">
    <location>
        <begin position="378"/>
        <end position="437"/>
    </location>
</feature>
<accession>A8FTT9</accession>
<keyword evidence="3" id="KW-1133">Transmembrane helix</keyword>
<name>A8FTT9_SHESH</name>
<dbReference type="AlphaFoldDB" id="A8FTT9"/>
<dbReference type="Gene3D" id="1.20.58.2200">
    <property type="match status" value="1"/>
</dbReference>
<keyword evidence="6" id="KW-1185">Reference proteome</keyword>
<feature type="compositionally biased region" description="Acidic residues" evidence="2">
    <location>
        <begin position="410"/>
        <end position="437"/>
    </location>
</feature>
<dbReference type="InterPro" id="IPR020011">
    <property type="entry name" value="FimV_C"/>
</dbReference>
<keyword evidence="4" id="KW-0732">Signal</keyword>
<evidence type="ECO:0000256" key="1">
    <source>
        <dbReference type="SAM" id="Coils"/>
    </source>
</evidence>
<feature type="region of interest" description="Disordered" evidence="2">
    <location>
        <begin position="307"/>
        <end position="335"/>
    </location>
</feature>
<sequence precursor="true">MNFRTSYLVGLMASALLVFTANPLNHAYAADPLKITGPDGEVRKTNRQYGPTQSSDTFWSIAQRVRPDNSVDIYQVMAAIYDANPHAFSNANYNSLERGMILLIPSKEVMLAIPKSMAKERAARDDKGWRKATATAKTSQPKPVILPETTPSVTKPVTETTSPSISTTATPVTADTADLEGLTAKLEAAEEKALQLTDELARAEDQLNIGSRDTDSLQGKIDELNEQISLLKEQLQISKQQNESLNAEVQMLKEQVATMQQPEVEEDSDLWRSLMGNPLLLILGAAIPALLVLILFWLFLKRRRSEGESEDDKEEPVSESEAPQPTPAPENLEARDDVEAMAVHLDTDEEESIDSLMNIDSSELQPEVDLSTEQDVFVDSGESGTEEQALEEAVEEEGQSLDDLWAEAMGEQDEEEPGPDASADEDDLDSLLAGFDEEPAPVETVAQSNGEIVSADDLDSLLADLDEPATEVETDLSDEIAAELEVDSADDNVSEEDLDSLLASFDAPQNEPEVDETELGTEPDLSDEIAAELEADSADDNVSEEDLDSLLASFDAPAAEAEPEAELTDEIAAELESEESPDDTVSEEDLDSLLASFDAPAVEAESEAELTDEIAAELESEESPDDNVNEEDLDSLLASFDAPAAEAEPEAELTDEIAAELESGESPDEKADEEELDSLLADFDMTREDIEPSLEPSPESELDEDLTQSQAEADTASGKDEALDALLADLESVDNKPKMDPVASKGGSGMFADLKGSKKVDDNSLEWDGSLADFGGKDESPLLNDDELTDSPEEVSPDVSQDLELVPEEVEEKLTVDEALAALDAKEKTVSPAVEVAEHDLTSFQSDNGFIDIDRLLNEADEDVVETDQYKELDVDMGELDSLMGNASMVDVDDEENSVNAKLDLARAYIEIDDTDSAKALLKEVQLDGNERQQSEADGLFKTLD</sequence>
<dbReference type="NCBIfam" id="TIGR03505">
    <property type="entry name" value="FimV_core"/>
    <property type="match status" value="1"/>
</dbReference>